<dbReference type="Proteomes" id="UP001356095">
    <property type="component" value="Unassembled WGS sequence"/>
</dbReference>
<organism evidence="2 3">
    <name type="scientific">Nocardiopsis codii</name>
    <dbReference type="NCBI Taxonomy" id="3065942"/>
    <lineage>
        <taxon>Bacteria</taxon>
        <taxon>Bacillati</taxon>
        <taxon>Actinomycetota</taxon>
        <taxon>Actinomycetes</taxon>
        <taxon>Streptosporangiales</taxon>
        <taxon>Nocardiopsidaceae</taxon>
        <taxon>Nocardiopsis</taxon>
    </lineage>
</organism>
<name>A0ABU7KGC6_9ACTN</name>
<keyword evidence="1" id="KW-0812">Transmembrane</keyword>
<feature type="transmembrane region" description="Helical" evidence="1">
    <location>
        <begin position="12"/>
        <end position="32"/>
    </location>
</feature>
<sequence>MTDPTTTPRRDPAGATLGAVLTAVFAGLGVWLWTLDAWWWTAAAVVCALLTAFGAYGFAESLRRVPRDRRGIAQHEK</sequence>
<evidence type="ECO:0000313" key="3">
    <source>
        <dbReference type="Proteomes" id="UP001356095"/>
    </source>
</evidence>
<keyword evidence="3" id="KW-1185">Reference proteome</keyword>
<proteinExistence type="predicted"/>
<dbReference type="EMBL" id="JAUZMY010000045">
    <property type="protein sequence ID" value="MEE2041263.1"/>
    <property type="molecule type" value="Genomic_DNA"/>
</dbReference>
<reference evidence="2 3" key="1">
    <citation type="submission" date="2023-08" db="EMBL/GenBank/DDBJ databases">
        <authorList>
            <person name="Girao M."/>
            <person name="Carvalho M.F."/>
        </authorList>
    </citation>
    <scope>NUCLEOTIDE SEQUENCE [LARGE SCALE GENOMIC DNA]</scope>
    <source>
        <strain evidence="2 3">CT-R113</strain>
    </source>
</reference>
<evidence type="ECO:0000313" key="2">
    <source>
        <dbReference type="EMBL" id="MEE2041263.1"/>
    </source>
</evidence>
<evidence type="ECO:0000256" key="1">
    <source>
        <dbReference type="SAM" id="Phobius"/>
    </source>
</evidence>
<keyword evidence="1" id="KW-1133">Transmembrane helix</keyword>
<protein>
    <recommendedName>
        <fullName evidence="4">Integral membrane protein</fullName>
    </recommendedName>
</protein>
<accession>A0ABU7KGC6</accession>
<dbReference type="RefSeq" id="WP_330095023.1">
    <property type="nucleotide sequence ID" value="NZ_JAUZMY010000045.1"/>
</dbReference>
<gene>
    <name evidence="2" type="ORF">Q8791_28965</name>
</gene>
<feature type="transmembrane region" description="Helical" evidence="1">
    <location>
        <begin position="38"/>
        <end position="59"/>
    </location>
</feature>
<keyword evidence="1" id="KW-0472">Membrane</keyword>
<comment type="caution">
    <text evidence="2">The sequence shown here is derived from an EMBL/GenBank/DDBJ whole genome shotgun (WGS) entry which is preliminary data.</text>
</comment>
<evidence type="ECO:0008006" key="4">
    <source>
        <dbReference type="Google" id="ProtNLM"/>
    </source>
</evidence>